<evidence type="ECO:0000256" key="1">
    <source>
        <dbReference type="ARBA" id="ARBA00022737"/>
    </source>
</evidence>
<keyword evidence="2 3" id="KW-0802">TPR repeat</keyword>
<keyword evidence="4" id="KW-0472">Membrane</keyword>
<evidence type="ECO:0000313" key="7">
    <source>
        <dbReference type="Proteomes" id="UP000001880"/>
    </source>
</evidence>
<keyword evidence="4" id="KW-1133">Transmembrane helix</keyword>
<dbReference type="SMART" id="SM00028">
    <property type="entry name" value="TPR"/>
    <property type="match status" value="2"/>
</dbReference>
<evidence type="ECO:0000256" key="4">
    <source>
        <dbReference type="SAM" id="Phobius"/>
    </source>
</evidence>
<feature type="signal peptide" evidence="5">
    <location>
        <begin position="1"/>
        <end position="42"/>
    </location>
</feature>
<organism evidence="6 7">
    <name type="scientific">Haliangium ochraceum (strain DSM 14365 / JCM 11303 / SMP-2)</name>
    <dbReference type="NCBI Taxonomy" id="502025"/>
    <lineage>
        <taxon>Bacteria</taxon>
        <taxon>Pseudomonadati</taxon>
        <taxon>Myxococcota</taxon>
        <taxon>Polyangia</taxon>
        <taxon>Haliangiales</taxon>
        <taxon>Kofleriaceae</taxon>
        <taxon>Haliangium</taxon>
    </lineage>
</organism>
<name>D0LYD8_HALO1</name>
<feature type="repeat" description="TPR" evidence="3">
    <location>
        <begin position="47"/>
        <end position="80"/>
    </location>
</feature>
<keyword evidence="5" id="KW-0732">Signal</keyword>
<accession>D0LYD8</accession>
<dbReference type="SUPFAM" id="SSF48452">
    <property type="entry name" value="TPR-like"/>
    <property type="match status" value="1"/>
</dbReference>
<dbReference type="KEGG" id="hoh:Hoch_3788"/>
<keyword evidence="1" id="KW-0677">Repeat</keyword>
<keyword evidence="4" id="KW-0812">Transmembrane</keyword>
<dbReference type="RefSeq" id="WP_012828887.1">
    <property type="nucleotide sequence ID" value="NC_013440.1"/>
</dbReference>
<dbReference type="InterPro" id="IPR013105">
    <property type="entry name" value="TPR_2"/>
</dbReference>
<dbReference type="Gene3D" id="1.25.40.10">
    <property type="entry name" value="Tetratricopeptide repeat domain"/>
    <property type="match status" value="1"/>
</dbReference>
<dbReference type="HOGENOM" id="CLU_052651_1_0_7"/>
<dbReference type="InterPro" id="IPR011990">
    <property type="entry name" value="TPR-like_helical_dom_sf"/>
</dbReference>
<dbReference type="InterPro" id="IPR019734">
    <property type="entry name" value="TPR_rpt"/>
</dbReference>
<dbReference type="PROSITE" id="PS50005">
    <property type="entry name" value="TPR"/>
    <property type="match status" value="1"/>
</dbReference>
<dbReference type="eggNOG" id="COG0457">
    <property type="taxonomic scope" value="Bacteria"/>
</dbReference>
<evidence type="ECO:0000256" key="5">
    <source>
        <dbReference type="SAM" id="SignalP"/>
    </source>
</evidence>
<reference evidence="6 7" key="1">
    <citation type="journal article" date="2010" name="Stand. Genomic Sci.">
        <title>Complete genome sequence of Haliangium ochraceum type strain (SMP-2).</title>
        <authorList>
            <consortium name="US DOE Joint Genome Institute (JGI-PGF)"/>
            <person name="Ivanova N."/>
            <person name="Daum C."/>
            <person name="Lang E."/>
            <person name="Abt B."/>
            <person name="Kopitz M."/>
            <person name="Saunders E."/>
            <person name="Lapidus A."/>
            <person name="Lucas S."/>
            <person name="Glavina Del Rio T."/>
            <person name="Nolan M."/>
            <person name="Tice H."/>
            <person name="Copeland A."/>
            <person name="Cheng J.F."/>
            <person name="Chen F."/>
            <person name="Bruce D."/>
            <person name="Goodwin L."/>
            <person name="Pitluck S."/>
            <person name="Mavromatis K."/>
            <person name="Pati A."/>
            <person name="Mikhailova N."/>
            <person name="Chen A."/>
            <person name="Palaniappan K."/>
            <person name="Land M."/>
            <person name="Hauser L."/>
            <person name="Chang Y.J."/>
            <person name="Jeffries C.D."/>
            <person name="Detter J.C."/>
            <person name="Brettin T."/>
            <person name="Rohde M."/>
            <person name="Goker M."/>
            <person name="Bristow J."/>
            <person name="Markowitz V."/>
            <person name="Eisen J.A."/>
            <person name="Hugenholtz P."/>
            <person name="Kyrpides N.C."/>
            <person name="Klenk H.P."/>
        </authorList>
    </citation>
    <scope>NUCLEOTIDE SEQUENCE [LARGE SCALE GENOMIC DNA]</scope>
    <source>
        <strain evidence="7">DSM 14365 / CIP 107738 / JCM 11303 / AJ 13395 / SMP-2</strain>
    </source>
</reference>
<dbReference type="Proteomes" id="UP000001880">
    <property type="component" value="Chromosome"/>
</dbReference>
<evidence type="ECO:0000313" key="6">
    <source>
        <dbReference type="EMBL" id="ACY16288.1"/>
    </source>
</evidence>
<evidence type="ECO:0000256" key="3">
    <source>
        <dbReference type="PROSITE-ProRule" id="PRU00339"/>
    </source>
</evidence>
<dbReference type="EMBL" id="CP001804">
    <property type="protein sequence ID" value="ACY16288.1"/>
    <property type="molecule type" value="Genomic_DNA"/>
</dbReference>
<keyword evidence="7" id="KW-1185">Reference proteome</keyword>
<dbReference type="Pfam" id="PF07719">
    <property type="entry name" value="TPR_2"/>
    <property type="match status" value="1"/>
</dbReference>
<dbReference type="AlphaFoldDB" id="D0LYD8"/>
<feature type="transmembrane region" description="Helical" evidence="4">
    <location>
        <begin position="250"/>
        <end position="270"/>
    </location>
</feature>
<protein>
    <submittedName>
        <fullName evidence="6">Tetratricopeptide TPR_2 repeat protein</fullName>
    </submittedName>
</protein>
<gene>
    <name evidence="6" type="ordered locus">Hoch_3788</name>
</gene>
<evidence type="ECO:0000256" key="2">
    <source>
        <dbReference type="ARBA" id="ARBA00022803"/>
    </source>
</evidence>
<feature type="chain" id="PRO_5003011773" evidence="5">
    <location>
        <begin position="43"/>
        <end position="360"/>
    </location>
</feature>
<proteinExistence type="predicted"/>
<sequence>MTVTNTFRTGGRSRPRGAACARLLWAAAAALFIALWAAPASAQQAAAEALFNQGRALMQERNYAEACEKFAASHELDPSVGALLNLGDCREKNGQTATAWATYREAVSLSRRTGDRRRERFAQSRAAALEGKLSYLVIEVSDEARVPGLTLTRSGEPVLEAVWDQRVPTDPGSYVIRAEAPGYRPAEVEAEVGEGGGEARVTIPELEKAAAGEVTGPSAADAPVRAAGDGEVGVSASGGSEGGMPTGRKIAIGVGAAGVVALAAGAVFGLNASSKWDKAKSHCVDGDFSNCDDQGVQLSKDATVQANLSTVSLSVGVLAAAGAAVLWFTSAPDDTGAERSARFTPLLTPDTVGASLLLHF</sequence>